<name>A0A3M0G688_9FLAO</name>
<dbReference type="AlphaFoldDB" id="A0A3M0G688"/>
<evidence type="ECO:0000313" key="2">
    <source>
        <dbReference type="EMBL" id="RMB56629.1"/>
    </source>
</evidence>
<protein>
    <submittedName>
        <fullName evidence="2">Uncharacterized protein</fullName>
    </submittedName>
</protein>
<evidence type="ECO:0000313" key="3">
    <source>
        <dbReference type="Proteomes" id="UP000281985"/>
    </source>
</evidence>
<keyword evidence="1" id="KW-1133">Transmembrane helix</keyword>
<accession>A0A3M0G688</accession>
<reference evidence="2 3" key="1">
    <citation type="submission" date="2018-10" db="EMBL/GenBank/DDBJ databases">
        <title>Dokdonia luteus sp. nov., isolated from sea water.</title>
        <authorList>
            <person name="Zhou L.Y."/>
            <person name="Du Z.J."/>
        </authorList>
    </citation>
    <scope>NUCLEOTIDE SEQUENCE [LARGE SCALE GENOMIC DNA]</scope>
    <source>
        <strain evidence="2 3">SH27</strain>
    </source>
</reference>
<sequence length="133" mass="15749">MPKDYNQNVDLEKQDRTIRRVLAQVLIPIFILIIALGYLRDNYFRDTENEYLKIRNKEYRSIIRSLGNANQQGPTRIIFINNYAQYEIPFYIYEELSVGDSIIKNRGSNFELYIKSNGDTISRDLNSFLRSKL</sequence>
<dbReference type="EMBL" id="REFV01000015">
    <property type="protein sequence ID" value="RMB56629.1"/>
    <property type="molecule type" value="Genomic_DNA"/>
</dbReference>
<proteinExistence type="predicted"/>
<keyword evidence="3" id="KW-1185">Reference proteome</keyword>
<keyword evidence="1" id="KW-0472">Membrane</keyword>
<dbReference type="Proteomes" id="UP000281985">
    <property type="component" value="Unassembled WGS sequence"/>
</dbReference>
<gene>
    <name evidence="2" type="ORF">EAX61_13570</name>
</gene>
<comment type="caution">
    <text evidence="2">The sequence shown here is derived from an EMBL/GenBank/DDBJ whole genome shotgun (WGS) entry which is preliminary data.</text>
</comment>
<keyword evidence="1" id="KW-0812">Transmembrane</keyword>
<evidence type="ECO:0000256" key="1">
    <source>
        <dbReference type="SAM" id="Phobius"/>
    </source>
</evidence>
<feature type="transmembrane region" description="Helical" evidence="1">
    <location>
        <begin position="21"/>
        <end position="39"/>
    </location>
</feature>
<organism evidence="2 3">
    <name type="scientific">Dokdonia sinensis</name>
    <dbReference type="NCBI Taxonomy" id="2479847"/>
    <lineage>
        <taxon>Bacteria</taxon>
        <taxon>Pseudomonadati</taxon>
        <taxon>Bacteroidota</taxon>
        <taxon>Flavobacteriia</taxon>
        <taxon>Flavobacteriales</taxon>
        <taxon>Flavobacteriaceae</taxon>
        <taxon>Dokdonia</taxon>
    </lineage>
</organism>